<keyword evidence="1" id="KW-0328">Glycosyltransferase</keyword>
<dbReference type="GO" id="GO:0016779">
    <property type="term" value="F:nucleotidyltransferase activity"/>
    <property type="evidence" value="ECO:0007669"/>
    <property type="project" value="UniProtKB-KW"/>
</dbReference>
<sequence>LYRFEELGFGALVLHELQNSEVVDLELTLAAAATRSTTRDVFEPYPAFLLKKNEIRNRSGFFGSGGSINSSKAVKSSKDIDFLTNKNLDLLKELMDSFPPLSEMQKCSNEIELVLKLGIPWLQKDCKSDSIKKDSKFGKINETKLSQEDYAEKIWLPYKILRYVLFSNRSSLRLLPESHRLNAGRSLYQFAVLYNSESEKNFEQRRATEGSVFAFHGSNICNWYSIIRNGLRCLSQTKYMSAGMAHGAGIYFSTEMHYSWTYATSSPWNIHGVTKEYSVLALCEIFSGNKYCTNGNFLVVPATNENDVVIRYLLVFNQKAASPERLQVAEGHMLSGDTNLREHYEQLRIQYVDEWMTDS</sequence>
<dbReference type="InterPro" id="IPR051838">
    <property type="entry name" value="ARTD_PARP"/>
</dbReference>
<dbReference type="EMBL" id="JAHRHJ020000004">
    <property type="protein sequence ID" value="KAH9317008.1"/>
    <property type="molecule type" value="Genomic_DNA"/>
</dbReference>
<protein>
    <recommendedName>
        <fullName evidence="5">PARP catalytic domain-containing protein</fullName>
    </recommendedName>
</protein>
<keyword evidence="3" id="KW-0548">Nucleotidyltransferase</keyword>
<evidence type="ECO:0000259" key="5">
    <source>
        <dbReference type="Pfam" id="PF00644"/>
    </source>
</evidence>
<evidence type="ECO:0000256" key="1">
    <source>
        <dbReference type="ARBA" id="ARBA00022676"/>
    </source>
</evidence>
<feature type="non-terminal residue" evidence="6">
    <location>
        <position position="359"/>
    </location>
</feature>
<keyword evidence="4" id="KW-0520">NAD</keyword>
<feature type="domain" description="PARP catalytic" evidence="5">
    <location>
        <begin position="194"/>
        <end position="289"/>
    </location>
</feature>
<dbReference type="AlphaFoldDB" id="A0AA38G847"/>
<dbReference type="Pfam" id="PF00644">
    <property type="entry name" value="PARP"/>
    <property type="match status" value="1"/>
</dbReference>
<keyword evidence="7" id="KW-1185">Reference proteome</keyword>
<dbReference type="OMA" id="YATTSEY"/>
<dbReference type="InterPro" id="IPR012317">
    <property type="entry name" value="Poly(ADP-ribose)pol_cat_dom"/>
</dbReference>
<evidence type="ECO:0000256" key="3">
    <source>
        <dbReference type="ARBA" id="ARBA00022695"/>
    </source>
</evidence>
<evidence type="ECO:0000313" key="7">
    <source>
        <dbReference type="Proteomes" id="UP000824469"/>
    </source>
</evidence>
<organism evidence="6 7">
    <name type="scientific">Taxus chinensis</name>
    <name type="common">Chinese yew</name>
    <name type="synonym">Taxus wallichiana var. chinensis</name>
    <dbReference type="NCBI Taxonomy" id="29808"/>
    <lineage>
        <taxon>Eukaryota</taxon>
        <taxon>Viridiplantae</taxon>
        <taxon>Streptophyta</taxon>
        <taxon>Embryophyta</taxon>
        <taxon>Tracheophyta</taxon>
        <taxon>Spermatophyta</taxon>
        <taxon>Pinopsida</taxon>
        <taxon>Pinidae</taxon>
        <taxon>Conifers II</taxon>
        <taxon>Cupressales</taxon>
        <taxon>Taxaceae</taxon>
        <taxon>Taxus</taxon>
    </lineage>
</organism>
<dbReference type="SUPFAM" id="SSF56399">
    <property type="entry name" value="ADP-ribosylation"/>
    <property type="match status" value="1"/>
</dbReference>
<reference evidence="6 7" key="1">
    <citation type="journal article" date="2021" name="Nat. Plants">
        <title>The Taxus genome provides insights into paclitaxel biosynthesis.</title>
        <authorList>
            <person name="Xiong X."/>
            <person name="Gou J."/>
            <person name="Liao Q."/>
            <person name="Li Y."/>
            <person name="Zhou Q."/>
            <person name="Bi G."/>
            <person name="Li C."/>
            <person name="Du R."/>
            <person name="Wang X."/>
            <person name="Sun T."/>
            <person name="Guo L."/>
            <person name="Liang H."/>
            <person name="Lu P."/>
            <person name="Wu Y."/>
            <person name="Zhang Z."/>
            <person name="Ro D.K."/>
            <person name="Shang Y."/>
            <person name="Huang S."/>
            <person name="Yan J."/>
        </authorList>
    </citation>
    <scope>NUCLEOTIDE SEQUENCE [LARGE SCALE GENOMIC DNA]</scope>
    <source>
        <strain evidence="6">Ta-2019</strain>
    </source>
</reference>
<comment type="caution">
    <text evidence="6">The sequence shown here is derived from an EMBL/GenBank/DDBJ whole genome shotgun (WGS) entry which is preliminary data.</text>
</comment>
<gene>
    <name evidence="6" type="ORF">KI387_018777</name>
</gene>
<dbReference type="Proteomes" id="UP000824469">
    <property type="component" value="Unassembled WGS sequence"/>
</dbReference>
<dbReference type="PANTHER" id="PTHR21328">
    <property type="entry name" value="POLY ADP-RIBOSE POLYMERASE FAMILY, MEMBER PARP"/>
    <property type="match status" value="1"/>
</dbReference>
<evidence type="ECO:0000313" key="6">
    <source>
        <dbReference type="EMBL" id="KAH9317008.1"/>
    </source>
</evidence>
<keyword evidence="2" id="KW-0808">Transferase</keyword>
<proteinExistence type="predicted"/>
<name>A0AA38G847_TAXCH</name>
<evidence type="ECO:0000256" key="2">
    <source>
        <dbReference type="ARBA" id="ARBA00022679"/>
    </source>
</evidence>
<dbReference type="GO" id="GO:0003950">
    <property type="term" value="F:NAD+ poly-ADP-ribosyltransferase activity"/>
    <property type="evidence" value="ECO:0007669"/>
    <property type="project" value="InterPro"/>
</dbReference>
<accession>A0AA38G847</accession>
<dbReference type="Gene3D" id="3.90.228.10">
    <property type="match status" value="1"/>
</dbReference>
<evidence type="ECO:0000256" key="4">
    <source>
        <dbReference type="ARBA" id="ARBA00023027"/>
    </source>
</evidence>